<dbReference type="EMBL" id="JAWJYN010000002">
    <property type="protein sequence ID" value="MDZ8161990.1"/>
    <property type="molecule type" value="Genomic_DNA"/>
</dbReference>
<dbReference type="RefSeq" id="WP_194424490.1">
    <property type="nucleotide sequence ID" value="NZ_BAAAPT010000002.1"/>
</dbReference>
<proteinExistence type="predicted"/>
<protein>
    <submittedName>
        <fullName evidence="1">Uncharacterized protein</fullName>
    </submittedName>
</protein>
<comment type="caution">
    <text evidence="1">The sequence shown here is derived from an EMBL/GenBank/DDBJ whole genome shotgun (WGS) entry which is preliminary data.</text>
</comment>
<reference evidence="1 2" key="1">
    <citation type="submission" date="2023-10" db="EMBL/GenBank/DDBJ databases">
        <title>Microbacterium xanthum sp. nov., isolated from seaweed.</title>
        <authorList>
            <person name="Lee S.D."/>
        </authorList>
    </citation>
    <scope>NUCLEOTIDE SEQUENCE [LARGE SCALE GENOMIC DNA]</scope>
    <source>
        <strain evidence="1 2">KCTC 19124</strain>
    </source>
</reference>
<evidence type="ECO:0000313" key="1">
    <source>
        <dbReference type="EMBL" id="MDZ8161990.1"/>
    </source>
</evidence>
<dbReference type="InterPro" id="IPR054221">
    <property type="entry name" value="DUF6941"/>
</dbReference>
<evidence type="ECO:0000313" key="2">
    <source>
        <dbReference type="Proteomes" id="UP001291912"/>
    </source>
</evidence>
<dbReference type="Pfam" id="PF22091">
    <property type="entry name" value="DUF6941"/>
    <property type="match status" value="1"/>
</dbReference>
<name>A0ABU5N7D4_9MICO</name>
<keyword evidence="2" id="KW-1185">Reference proteome</keyword>
<sequence length="144" mass="15626">MFDLATAASTRGGLTTVVDGGFNVVEADTYPTSLDLRLALAIEVDLDGSVADVDVRLAVTTEDGESVGVEDFRRTSRVEIETTEYGEQTTQGASVIIPMPIDTTNLMIPAPGRYRFTLYDGEKEVSFIRLFAELAEKVDSDSHT</sequence>
<dbReference type="Proteomes" id="UP001291912">
    <property type="component" value="Unassembled WGS sequence"/>
</dbReference>
<organism evidence="1 2">
    <name type="scientific">Microbacterium aquimaris</name>
    <dbReference type="NCBI Taxonomy" id="459816"/>
    <lineage>
        <taxon>Bacteria</taxon>
        <taxon>Bacillati</taxon>
        <taxon>Actinomycetota</taxon>
        <taxon>Actinomycetes</taxon>
        <taxon>Micrococcales</taxon>
        <taxon>Microbacteriaceae</taxon>
        <taxon>Microbacterium</taxon>
    </lineage>
</organism>
<gene>
    <name evidence="1" type="ORF">R2Q92_09055</name>
</gene>
<accession>A0ABU5N7D4</accession>